<dbReference type="EMBL" id="JAJJMB010009386">
    <property type="protein sequence ID" value="KAI3914140.1"/>
    <property type="molecule type" value="Genomic_DNA"/>
</dbReference>
<name>A0AAD4XHD7_9MAGN</name>
<dbReference type="GO" id="GO:0033075">
    <property type="term" value="P:isoquinoline alkaloid biosynthetic process"/>
    <property type="evidence" value="ECO:0007669"/>
    <property type="project" value="UniProtKB-ARBA"/>
</dbReference>
<keyword evidence="9 12" id="KW-0472">Membrane</keyword>
<evidence type="ECO:0000256" key="9">
    <source>
        <dbReference type="ARBA" id="ARBA00023136"/>
    </source>
</evidence>
<protein>
    <recommendedName>
        <fullName evidence="15">Cytochrome P450</fullName>
    </recommendedName>
</protein>
<dbReference type="Pfam" id="PF00067">
    <property type="entry name" value="p450"/>
    <property type="match status" value="1"/>
</dbReference>
<dbReference type="InterPro" id="IPR001128">
    <property type="entry name" value="Cyt_P450"/>
</dbReference>
<evidence type="ECO:0000256" key="5">
    <source>
        <dbReference type="ARBA" id="ARBA00022723"/>
    </source>
</evidence>
<keyword evidence="8 10" id="KW-0408">Iron</keyword>
<evidence type="ECO:0000256" key="1">
    <source>
        <dbReference type="ARBA" id="ARBA00004167"/>
    </source>
</evidence>
<evidence type="ECO:0000256" key="7">
    <source>
        <dbReference type="ARBA" id="ARBA00023002"/>
    </source>
</evidence>
<reference evidence="13" key="1">
    <citation type="submission" date="2022-04" db="EMBL/GenBank/DDBJ databases">
        <title>A functionally conserved STORR gene fusion in Papaver species that diverged 16.8 million years ago.</title>
        <authorList>
            <person name="Catania T."/>
        </authorList>
    </citation>
    <scope>NUCLEOTIDE SEQUENCE</scope>
    <source>
        <strain evidence="13">S-188037</strain>
    </source>
</reference>
<evidence type="ECO:0000256" key="2">
    <source>
        <dbReference type="ARBA" id="ARBA00004913"/>
    </source>
</evidence>
<keyword evidence="5 10" id="KW-0479">Metal-binding</keyword>
<comment type="pathway">
    <text evidence="2">Alkaloid biosynthesis.</text>
</comment>
<evidence type="ECO:0000256" key="6">
    <source>
        <dbReference type="ARBA" id="ARBA00022989"/>
    </source>
</evidence>
<dbReference type="InterPro" id="IPR036396">
    <property type="entry name" value="Cyt_P450_sf"/>
</dbReference>
<evidence type="ECO:0000256" key="12">
    <source>
        <dbReference type="SAM" id="Phobius"/>
    </source>
</evidence>
<accession>A0AAD4XHD7</accession>
<keyword evidence="3 10" id="KW-0349">Heme</keyword>
<dbReference type="CDD" id="cd20653">
    <property type="entry name" value="CYP81"/>
    <property type="match status" value="1"/>
</dbReference>
<keyword evidence="11" id="KW-0503">Monooxygenase</keyword>
<dbReference type="AlphaFoldDB" id="A0AAD4XHD7"/>
<evidence type="ECO:0000256" key="10">
    <source>
        <dbReference type="PIRSR" id="PIRSR602401-1"/>
    </source>
</evidence>
<dbReference type="GO" id="GO:0004497">
    <property type="term" value="F:monooxygenase activity"/>
    <property type="evidence" value="ECO:0007669"/>
    <property type="project" value="UniProtKB-KW"/>
</dbReference>
<keyword evidence="7 11" id="KW-0560">Oxidoreductase</keyword>
<dbReference type="PROSITE" id="PS00086">
    <property type="entry name" value="CYTOCHROME_P450"/>
    <property type="match status" value="1"/>
</dbReference>
<organism evidence="13 14">
    <name type="scientific">Papaver atlanticum</name>
    <dbReference type="NCBI Taxonomy" id="357466"/>
    <lineage>
        <taxon>Eukaryota</taxon>
        <taxon>Viridiplantae</taxon>
        <taxon>Streptophyta</taxon>
        <taxon>Embryophyta</taxon>
        <taxon>Tracheophyta</taxon>
        <taxon>Spermatophyta</taxon>
        <taxon>Magnoliopsida</taxon>
        <taxon>Ranunculales</taxon>
        <taxon>Papaveraceae</taxon>
        <taxon>Papaveroideae</taxon>
        <taxon>Papaver</taxon>
    </lineage>
</organism>
<dbReference type="PANTHER" id="PTHR47947:SF13">
    <property type="entry name" value="CYTOCHROME P450, FAMILY 81, SUBFAMILY K, POLYPEPTIDE 1-RELATED"/>
    <property type="match status" value="1"/>
</dbReference>
<feature type="transmembrane region" description="Helical" evidence="12">
    <location>
        <begin position="13"/>
        <end position="30"/>
    </location>
</feature>
<dbReference type="InterPro" id="IPR050651">
    <property type="entry name" value="Plant_Cytochrome_P450_Monoox"/>
</dbReference>
<dbReference type="PRINTS" id="PR00385">
    <property type="entry name" value="P450"/>
</dbReference>
<dbReference type="SUPFAM" id="SSF48264">
    <property type="entry name" value="Cytochrome P450"/>
    <property type="match status" value="1"/>
</dbReference>
<dbReference type="GO" id="GO:0005506">
    <property type="term" value="F:iron ion binding"/>
    <property type="evidence" value="ECO:0007669"/>
    <property type="project" value="InterPro"/>
</dbReference>
<dbReference type="InterPro" id="IPR002401">
    <property type="entry name" value="Cyt_P450_E_grp-I"/>
</dbReference>
<dbReference type="InterPro" id="IPR017972">
    <property type="entry name" value="Cyt_P450_CS"/>
</dbReference>
<dbReference type="PRINTS" id="PR00463">
    <property type="entry name" value="EP450I"/>
</dbReference>
<dbReference type="FunFam" id="1.10.630.10:FF:000026">
    <property type="entry name" value="Cytochrome P450 82C4"/>
    <property type="match status" value="1"/>
</dbReference>
<keyword evidence="6 12" id="KW-1133">Transmembrane helix</keyword>
<gene>
    <name evidence="13" type="ORF">MKW98_003213</name>
</gene>
<evidence type="ECO:0008006" key="15">
    <source>
        <dbReference type="Google" id="ProtNLM"/>
    </source>
</evidence>
<dbReference type="Gene3D" id="1.10.630.10">
    <property type="entry name" value="Cytochrome P450"/>
    <property type="match status" value="1"/>
</dbReference>
<evidence type="ECO:0000256" key="3">
    <source>
        <dbReference type="ARBA" id="ARBA00022617"/>
    </source>
</evidence>
<dbReference type="PANTHER" id="PTHR47947">
    <property type="entry name" value="CYTOCHROME P450 82C3-RELATED"/>
    <property type="match status" value="1"/>
</dbReference>
<evidence type="ECO:0000313" key="13">
    <source>
        <dbReference type="EMBL" id="KAI3914140.1"/>
    </source>
</evidence>
<comment type="similarity">
    <text evidence="11">Belongs to the cytochrome P450 family.</text>
</comment>
<comment type="subcellular location">
    <subcellularLocation>
        <location evidence="1">Membrane</location>
        <topology evidence="1">Single-pass membrane protein</topology>
    </subcellularLocation>
</comment>
<sequence length="510" mass="58450">MKMTFDFFFVSNYYYYFLLFVSILLISNLFSKKSTKNKPPTPPALPIIGHLHLINKPLNKALKDLSDRYGPVLLLRFGSQSVLTLSSPSSVEECLTKNDIIFANRPPVVAAKHLGYNYKSVEWSSYGPNWRNLRRVMNMDIFSSSSLQTTSNIRNEEVQYMMHQLYQRSLSSSSLDIFHEVDLKSMFFELGFNIIMKMVSGKRYHGDKKWSFDSLVRESFLPKTLVHMVDFLPVLQWIDYQGTEKKLKQVKKNKDAFLDELIQENLKSSSSKEQTEHKSLIEVLMSLQQDEPETYTDEVVKGIIGAMFSAGIETSRATMVAAISLLVKKPEALAKLRDEIDFHVEEGRFISESDLPKLPYLQCVIQESLRLHPPAPIPLPHISSQDCTIAGYDIPRGTMLLLNAWAIQRDPKWWDEPTKFKPERFDRESAIKEGKMDGFRWIPFGAGRRGCPGSGMAFRVTSLAIGGLIQCLEWKKIDDSDKTVEEEGDEPSSRAMYRPRMVKKDILSRI</sequence>
<evidence type="ECO:0000313" key="14">
    <source>
        <dbReference type="Proteomes" id="UP001202328"/>
    </source>
</evidence>
<dbReference type="Proteomes" id="UP001202328">
    <property type="component" value="Unassembled WGS sequence"/>
</dbReference>
<evidence type="ECO:0000256" key="8">
    <source>
        <dbReference type="ARBA" id="ARBA00023004"/>
    </source>
</evidence>
<feature type="binding site" description="axial binding residue" evidence="10">
    <location>
        <position position="451"/>
    </location>
    <ligand>
        <name>heme</name>
        <dbReference type="ChEBI" id="CHEBI:30413"/>
    </ligand>
    <ligandPart>
        <name>Fe</name>
        <dbReference type="ChEBI" id="CHEBI:18248"/>
    </ligandPart>
</feature>
<evidence type="ECO:0000256" key="11">
    <source>
        <dbReference type="RuleBase" id="RU000461"/>
    </source>
</evidence>
<keyword evidence="4 12" id="KW-0812">Transmembrane</keyword>
<dbReference type="GO" id="GO:0016020">
    <property type="term" value="C:membrane"/>
    <property type="evidence" value="ECO:0007669"/>
    <property type="project" value="UniProtKB-SubCell"/>
</dbReference>
<dbReference type="GO" id="GO:0020037">
    <property type="term" value="F:heme binding"/>
    <property type="evidence" value="ECO:0007669"/>
    <property type="project" value="InterPro"/>
</dbReference>
<proteinExistence type="inferred from homology"/>
<evidence type="ECO:0000256" key="4">
    <source>
        <dbReference type="ARBA" id="ARBA00022692"/>
    </source>
</evidence>
<dbReference type="GO" id="GO:0016705">
    <property type="term" value="F:oxidoreductase activity, acting on paired donors, with incorporation or reduction of molecular oxygen"/>
    <property type="evidence" value="ECO:0007669"/>
    <property type="project" value="InterPro"/>
</dbReference>
<comment type="caution">
    <text evidence="13">The sequence shown here is derived from an EMBL/GenBank/DDBJ whole genome shotgun (WGS) entry which is preliminary data.</text>
</comment>
<comment type="cofactor">
    <cofactor evidence="10">
        <name>heme</name>
        <dbReference type="ChEBI" id="CHEBI:30413"/>
    </cofactor>
</comment>
<keyword evidence="14" id="KW-1185">Reference proteome</keyword>